<evidence type="ECO:0000256" key="2">
    <source>
        <dbReference type="ARBA" id="ARBA00022980"/>
    </source>
</evidence>
<name>A0AAT9G443_9ENTR</name>
<dbReference type="PANTHER" id="PTHR14413">
    <property type="entry name" value="RIBOSOMAL PROTEIN L17"/>
    <property type="match status" value="1"/>
</dbReference>
<sequence length="122" mass="14314">MRHRHKGRKLNRNCSHRNAMFRNMINSLISYEIIKTTLAKAKELRCIIEPIIHTAKIDNIKNRRLIYTKINNNEIVAKLFNVIGPRFIDRNGGYTSIIKCNFRTGDKAPLAYIKLIKINRNH</sequence>
<comment type="subunit">
    <text evidence="4">Part of the 50S ribosomal subunit. Contacts protein L32.</text>
</comment>
<keyword evidence="2 4" id="KW-0689">Ribosomal protein</keyword>
<reference evidence="6" key="2">
    <citation type="submission" date="2023-10" db="EMBL/GenBank/DDBJ databases">
        <authorList>
            <person name="Koga R."/>
            <person name="Fukatsu T."/>
        </authorList>
    </citation>
    <scope>NUCLEOTIDE SEQUENCE</scope>
    <source>
        <strain evidence="6">Kw-01</strain>
    </source>
</reference>
<evidence type="ECO:0000256" key="3">
    <source>
        <dbReference type="ARBA" id="ARBA00023274"/>
    </source>
</evidence>
<protein>
    <recommendedName>
        <fullName evidence="4">Large ribosomal subunit protein bL17</fullName>
    </recommendedName>
</protein>
<evidence type="ECO:0000256" key="4">
    <source>
        <dbReference type="HAMAP-Rule" id="MF_01368"/>
    </source>
</evidence>
<dbReference type="InterPro" id="IPR000456">
    <property type="entry name" value="Ribosomal_bL17"/>
</dbReference>
<dbReference type="GO" id="GO:0003735">
    <property type="term" value="F:structural constituent of ribosome"/>
    <property type="evidence" value="ECO:0007669"/>
    <property type="project" value="InterPro"/>
</dbReference>
<keyword evidence="3 4" id="KW-0687">Ribonucleoprotein</keyword>
<dbReference type="AlphaFoldDB" id="A0AAT9G443"/>
<evidence type="ECO:0000256" key="1">
    <source>
        <dbReference type="ARBA" id="ARBA00008777"/>
    </source>
</evidence>
<dbReference type="PANTHER" id="PTHR14413:SF16">
    <property type="entry name" value="LARGE RIBOSOMAL SUBUNIT PROTEIN BL17M"/>
    <property type="match status" value="1"/>
</dbReference>
<dbReference type="Gene3D" id="3.90.1030.10">
    <property type="entry name" value="Ribosomal protein L17"/>
    <property type="match status" value="1"/>
</dbReference>
<gene>
    <name evidence="4 6" type="primary">rplQ</name>
    <name evidence="6" type="ORF">ACHINZ_1720</name>
</gene>
<dbReference type="GO" id="GO:0006412">
    <property type="term" value="P:translation"/>
    <property type="evidence" value="ECO:0007669"/>
    <property type="project" value="UniProtKB-UniRule"/>
</dbReference>
<evidence type="ECO:0000313" key="6">
    <source>
        <dbReference type="EMBL" id="BET44502.1"/>
    </source>
</evidence>
<evidence type="ECO:0000256" key="5">
    <source>
        <dbReference type="RuleBase" id="RU000660"/>
    </source>
</evidence>
<dbReference type="FunFam" id="3.90.1030.10:FF:000001">
    <property type="entry name" value="50S ribosomal protein L17"/>
    <property type="match status" value="1"/>
</dbReference>
<dbReference type="EMBL" id="AP028961">
    <property type="protein sequence ID" value="BET44502.1"/>
    <property type="molecule type" value="Genomic_DNA"/>
</dbReference>
<dbReference type="SUPFAM" id="SSF64263">
    <property type="entry name" value="Prokaryotic ribosomal protein L17"/>
    <property type="match status" value="1"/>
</dbReference>
<accession>A0AAT9G443</accession>
<dbReference type="InterPro" id="IPR036373">
    <property type="entry name" value="Ribosomal_bL17_sf"/>
</dbReference>
<proteinExistence type="inferred from homology"/>
<dbReference type="GO" id="GO:0022625">
    <property type="term" value="C:cytosolic large ribosomal subunit"/>
    <property type="evidence" value="ECO:0007669"/>
    <property type="project" value="TreeGrafter"/>
</dbReference>
<dbReference type="Pfam" id="PF01196">
    <property type="entry name" value="Ribosomal_L17"/>
    <property type="match status" value="1"/>
</dbReference>
<dbReference type="HAMAP" id="MF_01368">
    <property type="entry name" value="Ribosomal_bL17"/>
    <property type="match status" value="1"/>
</dbReference>
<dbReference type="NCBIfam" id="TIGR00059">
    <property type="entry name" value="L17"/>
    <property type="match status" value="1"/>
</dbReference>
<organism evidence="6">
    <name type="scientific">Candidatus Aschnera chinzeii</name>
    <dbReference type="NCBI Taxonomy" id="1485666"/>
    <lineage>
        <taxon>Bacteria</taxon>
        <taxon>Pseudomonadati</taxon>
        <taxon>Pseudomonadota</taxon>
        <taxon>Gammaproteobacteria</taxon>
        <taxon>Enterobacterales</taxon>
        <taxon>Enterobacteriaceae</taxon>
        <taxon>Candidatus Aschnera</taxon>
    </lineage>
</organism>
<comment type="similarity">
    <text evidence="1 4 5">Belongs to the bacterial ribosomal protein bL17 family.</text>
</comment>
<reference evidence="6" key="1">
    <citation type="journal article" date="2023" name="Front. Microbiol.">
        <title>Genome analysis of Candidatus Aschnera chinzeii, the bacterial endosymbiont of the blood-sucking bat fly Penicillidia jenynsii (Insecta: Diptera: Nycteribiidae).</title>
        <authorList>
            <person name="Koga R."/>
            <person name="Moriyama M."/>
            <person name="Nozaki T."/>
            <person name="Fukatsu T."/>
        </authorList>
    </citation>
    <scope>NUCLEOTIDE SEQUENCE</scope>
    <source>
        <strain evidence="6">Kw-01</strain>
    </source>
</reference>